<keyword evidence="2" id="KW-1185">Reference proteome</keyword>
<dbReference type="EMBL" id="LSYS01007194">
    <property type="protein sequence ID" value="OPJ72246.1"/>
    <property type="molecule type" value="Genomic_DNA"/>
</dbReference>
<gene>
    <name evidence="1" type="ORF">AV530_018707</name>
</gene>
<proteinExistence type="predicted"/>
<sequence>MALATSLCLNSEQASDAADFKLASKIQLFLLQRSGQQAEAKASAAPKVAVEEEVLSGLSEGDLEFFLTC</sequence>
<accession>A0A1V4JJ86</accession>
<name>A0A1V4JJ86_PATFA</name>
<reference evidence="1 2" key="1">
    <citation type="submission" date="2016-02" db="EMBL/GenBank/DDBJ databases">
        <title>Band-tailed pigeon sequencing and assembly.</title>
        <authorList>
            <person name="Soares A.E."/>
            <person name="Novak B.J."/>
            <person name="Rice E.S."/>
            <person name="O'Connell B."/>
            <person name="Chang D."/>
            <person name="Weber S."/>
            <person name="Shapiro B."/>
        </authorList>
    </citation>
    <scope>NUCLEOTIDE SEQUENCE [LARGE SCALE GENOMIC DNA]</scope>
    <source>
        <strain evidence="1">BTP2013</strain>
        <tissue evidence="1">Blood</tissue>
    </source>
</reference>
<dbReference type="Proteomes" id="UP000190648">
    <property type="component" value="Unassembled WGS sequence"/>
</dbReference>
<organism evidence="1 2">
    <name type="scientific">Patagioenas fasciata monilis</name>
    <dbReference type="NCBI Taxonomy" id="372326"/>
    <lineage>
        <taxon>Eukaryota</taxon>
        <taxon>Metazoa</taxon>
        <taxon>Chordata</taxon>
        <taxon>Craniata</taxon>
        <taxon>Vertebrata</taxon>
        <taxon>Euteleostomi</taxon>
        <taxon>Archelosauria</taxon>
        <taxon>Archosauria</taxon>
        <taxon>Dinosauria</taxon>
        <taxon>Saurischia</taxon>
        <taxon>Theropoda</taxon>
        <taxon>Coelurosauria</taxon>
        <taxon>Aves</taxon>
        <taxon>Neognathae</taxon>
        <taxon>Neoaves</taxon>
        <taxon>Columbimorphae</taxon>
        <taxon>Columbiformes</taxon>
        <taxon>Columbidae</taxon>
        <taxon>Patagioenas</taxon>
    </lineage>
</organism>
<protein>
    <submittedName>
        <fullName evidence="1">Uncharacterized protein</fullName>
    </submittedName>
</protein>
<evidence type="ECO:0000313" key="1">
    <source>
        <dbReference type="EMBL" id="OPJ72246.1"/>
    </source>
</evidence>
<comment type="caution">
    <text evidence="1">The sequence shown here is derived from an EMBL/GenBank/DDBJ whole genome shotgun (WGS) entry which is preliminary data.</text>
</comment>
<evidence type="ECO:0000313" key="2">
    <source>
        <dbReference type="Proteomes" id="UP000190648"/>
    </source>
</evidence>
<dbReference type="AlphaFoldDB" id="A0A1V4JJ86"/>